<dbReference type="Pfam" id="PF13280">
    <property type="entry name" value="WYL"/>
    <property type="match status" value="1"/>
</dbReference>
<accession>A0A173UQ54</accession>
<dbReference type="OrthoDB" id="9814277at2"/>
<evidence type="ECO:0000259" key="2">
    <source>
        <dbReference type="Pfam" id="PF13280"/>
    </source>
</evidence>
<dbReference type="EMBL" id="CYYA01000015">
    <property type="protein sequence ID" value="CUN17182.1"/>
    <property type="molecule type" value="Genomic_DNA"/>
</dbReference>
<sequence>MPYSDLTKNFENVRDYLKEFYIYGFRKRNEIVLKQDQKEKKRNEENERTSAARTYDDRKRKIKSWLGKTYMQDRDYLEGRVPYISVDSREIVHNPLYTAFKTSTFSQNDILYYFFLLDFMTKDEWLSVREIMTNLRSYMAKIYDAVLEVKKEREKRTGKIEAIDHDDKKFEVNEKNVKKILDEYVRVGILRKESGKLHEKRGNVFTLAENSVELNSWKDAIQFFSEMNQLGVIGSYLLDKMNQIEEMNSSIEEIESKIEKDDSRLSDQKKYQVESFTFYFKHHYLLYALDSEIILNLLLGIRKKRYLEVVVWSRKKKKNVFHVVPLKIHVSTQNGRVYLVCYNAEKSDIRLLRVDFMQKVEQKEICDEDLYEKIQREYAVRKPYLWGVEIGDPKETSHVEMTIQIGDDEAYILQRLEREKRNGHVEQISANQYKYVADVFDAMELLPWIRTFTGRIAKLESSNPLLKQKYEEDLEKLYAMYGGGDEDDVS</sequence>
<evidence type="ECO:0000313" key="3">
    <source>
        <dbReference type="EMBL" id="CUN17182.1"/>
    </source>
</evidence>
<dbReference type="PROSITE" id="PS52050">
    <property type="entry name" value="WYL"/>
    <property type="match status" value="1"/>
</dbReference>
<dbReference type="STRING" id="39490.ERS852448_02208"/>
<protein>
    <recommendedName>
        <fullName evidence="2">WYL domain-containing protein</fullName>
    </recommendedName>
</protein>
<dbReference type="Proteomes" id="UP000095492">
    <property type="component" value="Unassembled WGS sequence"/>
</dbReference>
<evidence type="ECO:0000256" key="1">
    <source>
        <dbReference type="SAM" id="Coils"/>
    </source>
</evidence>
<gene>
    <name evidence="3" type="ORF">ERS852448_02208</name>
</gene>
<feature type="coiled-coil region" evidence="1">
    <location>
        <begin position="237"/>
        <end position="264"/>
    </location>
</feature>
<reference evidence="3 4" key="1">
    <citation type="submission" date="2015-09" db="EMBL/GenBank/DDBJ databases">
        <authorList>
            <consortium name="Pathogen Informatics"/>
        </authorList>
    </citation>
    <scope>NUCLEOTIDE SEQUENCE [LARGE SCALE GENOMIC DNA]</scope>
    <source>
        <strain evidence="3 4">2789STDY5608891</strain>
    </source>
</reference>
<dbReference type="AlphaFoldDB" id="A0A173UQ54"/>
<proteinExistence type="predicted"/>
<organism evidence="3 4">
    <name type="scientific">Eubacterium ramulus</name>
    <dbReference type="NCBI Taxonomy" id="39490"/>
    <lineage>
        <taxon>Bacteria</taxon>
        <taxon>Bacillati</taxon>
        <taxon>Bacillota</taxon>
        <taxon>Clostridia</taxon>
        <taxon>Eubacteriales</taxon>
        <taxon>Eubacteriaceae</taxon>
        <taxon>Eubacterium</taxon>
    </lineage>
</organism>
<dbReference type="RefSeq" id="WP_055290552.1">
    <property type="nucleotide sequence ID" value="NZ_CP173382.1"/>
</dbReference>
<evidence type="ECO:0000313" key="4">
    <source>
        <dbReference type="Proteomes" id="UP000095492"/>
    </source>
</evidence>
<name>A0A173UQ54_EUBRA</name>
<dbReference type="GeneID" id="97391270"/>
<keyword evidence="1" id="KW-0175">Coiled coil</keyword>
<feature type="domain" description="WYL" evidence="2">
    <location>
        <begin position="295"/>
        <end position="361"/>
    </location>
</feature>
<dbReference type="InterPro" id="IPR026881">
    <property type="entry name" value="WYL_dom"/>
</dbReference>